<feature type="transmembrane region" description="Helical" evidence="1">
    <location>
        <begin position="99"/>
        <end position="118"/>
    </location>
</feature>
<evidence type="ECO:0008006" key="4">
    <source>
        <dbReference type="Google" id="ProtNLM"/>
    </source>
</evidence>
<organism evidence="2 3">
    <name type="scientific">Candidatus Nitrospira nitrosa</name>
    <dbReference type="NCBI Taxonomy" id="1742972"/>
    <lineage>
        <taxon>Bacteria</taxon>
        <taxon>Pseudomonadati</taxon>
        <taxon>Nitrospirota</taxon>
        <taxon>Nitrospiria</taxon>
        <taxon>Nitrospirales</taxon>
        <taxon>Nitrospiraceae</taxon>
        <taxon>Nitrospira</taxon>
    </lineage>
</organism>
<accession>A0A0S4LS33</accession>
<dbReference type="AlphaFoldDB" id="A0A0S4LS33"/>
<keyword evidence="1" id="KW-0812">Transmembrane</keyword>
<sequence length="183" mass="21206">MDFISHGLWGSITFGRKSRWSFGLAFAIGMAPDLFSFGVLYIAAAFGFSPKPDFSHGTPPESTIPQYVHQLYNFTHSFVVFLIAFVFLWLFLKRPVWELGAWGLHVLADVPLHSYAFFPTPVLWPLSNWKFDGWQWTTPGVLILNFMLLLLLYAWYIRYLYLANKKEQTQQKASSNYPLKEPK</sequence>
<proteinExistence type="predicted"/>
<dbReference type="EMBL" id="CZQA01000014">
    <property type="protein sequence ID" value="CUS39440.1"/>
    <property type="molecule type" value="Genomic_DNA"/>
</dbReference>
<reference evidence="2 3" key="1">
    <citation type="submission" date="2015-10" db="EMBL/GenBank/DDBJ databases">
        <authorList>
            <person name="Gilbert D.G."/>
        </authorList>
    </citation>
    <scope>NUCLEOTIDE SEQUENCE [LARGE SCALE GENOMIC DNA]</scope>
    <source>
        <strain evidence="2">COMA1</strain>
    </source>
</reference>
<protein>
    <recommendedName>
        <fullName evidence="4">Membrane-bound metal-dependent hydrolase</fullName>
    </recommendedName>
</protein>
<keyword evidence="1" id="KW-1133">Transmembrane helix</keyword>
<evidence type="ECO:0000313" key="2">
    <source>
        <dbReference type="EMBL" id="CUS39440.1"/>
    </source>
</evidence>
<evidence type="ECO:0000313" key="3">
    <source>
        <dbReference type="Proteomes" id="UP000199032"/>
    </source>
</evidence>
<name>A0A0S4LS33_9BACT</name>
<feature type="transmembrane region" description="Helical" evidence="1">
    <location>
        <begin position="20"/>
        <end position="44"/>
    </location>
</feature>
<feature type="transmembrane region" description="Helical" evidence="1">
    <location>
        <begin position="71"/>
        <end position="92"/>
    </location>
</feature>
<gene>
    <name evidence="2" type="ORF">COMA1_80016</name>
</gene>
<keyword evidence="3" id="KW-1185">Reference proteome</keyword>
<evidence type="ECO:0000256" key="1">
    <source>
        <dbReference type="SAM" id="Phobius"/>
    </source>
</evidence>
<dbReference type="Proteomes" id="UP000199032">
    <property type="component" value="Unassembled WGS sequence"/>
</dbReference>
<keyword evidence="1" id="KW-0472">Membrane</keyword>
<dbReference type="RefSeq" id="WP_176698201.1">
    <property type="nucleotide sequence ID" value="NZ_CZQA01000014.1"/>
</dbReference>
<feature type="transmembrane region" description="Helical" evidence="1">
    <location>
        <begin position="138"/>
        <end position="156"/>
    </location>
</feature>